<feature type="transmembrane region" description="Helical" evidence="12">
    <location>
        <begin position="1054"/>
        <end position="1077"/>
    </location>
</feature>
<sequence>MWLRIERVFIYVNELNILVIVTIQWAFTISNGFVKRYAFRLWVTGQKGLQVCNWPKQGAKRAKKVTRGLRDDRDAELMKKFEDAEKRGDHLHELTQRFVFITVKKFAIYVGQFMYNIKGLNKNSSENQVIRYQALIVSLTGKSLSAKLGTMIIQKLGMRTMEKQGWLHLRERALGLPNSREPESEEKPQKSLNEKQQVSGFDHEFNCTICSKQERLALLKFKHSVEDISDMLSSWVGNDCCQWERVHCDKVTGRVESLYLRGSVDIYDLLPEVLIGYEMSSSLRHLRNLKFLDLSANDFGGGQIPEFIGSFKQLSYLNLSNANFSDDMSWISGLSLLKYLDLSYVDLSKAQNRGMVFYMMPSLVKLSLSGCSLTNADLGTLSNSSTTLANIKHLDLGNNFFKGQFPGFFQNMTSLESLDLSYFDFSLSWLFSTNFLSTIHYFPKMHFSSCGLHNMHLSPNHLNFSKISIIQHLDLSRNLIEGRFPSALTNMSSLLSLDLAGNKLNSLVPIMPNLLRLDLSWNNFEHIEDVGIWRQCHLKELSVSYNHFRIKLIDSPKNVSECSQYAFERLNLQESLKGAFPADSLGRMANLRVLTLSGNKLTGPIPESLGRLRLLEELILSDNQLTGPIPESIGRLAALIVLDLSNNQLTGHVPTSLGRLVSLQVFKAGSNSLNGTIPVSIGQLTKLRELNISFNSLQGVITEAHFANLSMLKYLDAFFNSKLTFNVSREWKPPFQLIFADLSIKIINGFPQWLRTQKRLKVLFLSNASITGPLPTWFQKMSVIDFLDLSHNNLTGPLTNLPNKGSVDVPDHFVKVLSLRNNLFNESIPISLCRWTDLDYLDLSRNRLTGRIPECLGNMRNLVIMQLSSNQLSGVIPRKLNGMITMNLASTNYLDEGIPVEETLIQVIKGASLEYTTTFRYVINMDLSSNNLVGEIPIELMSLSALMGLNLSNNHLSGGIPDSIGKMKALNSLDFSGNQLTGPIPPSIGALNFLSYLNLSHNNLSGRIPTGSQLQTLTDPSIYVGNRDLCGAPLPKNCSNNEDQTTMHTESNKVWFYMDIMCGFAAGFWGVIGVLLFKKHWRHKLFMFAEETVDKIYVAVVLRVDKMKRGRESA</sequence>
<feature type="region of interest" description="Disordered" evidence="11">
    <location>
        <begin position="177"/>
        <end position="197"/>
    </location>
</feature>
<evidence type="ECO:0000256" key="9">
    <source>
        <dbReference type="ARBA" id="ARBA00023136"/>
    </source>
</evidence>
<dbReference type="FunFam" id="3.80.10.10:FF:000213">
    <property type="entry name" value="Tyrosine-sulfated glycopeptide receptor 1"/>
    <property type="match status" value="1"/>
</dbReference>
<name>A0A2U1NGX2_ARTAN</name>
<feature type="domain" description="Disease resistance R13L4/SHOC-2-like LRR" evidence="14">
    <location>
        <begin position="570"/>
        <end position="758"/>
    </location>
</feature>
<evidence type="ECO:0000313" key="16">
    <source>
        <dbReference type="Proteomes" id="UP000245207"/>
    </source>
</evidence>
<organism evidence="15 16">
    <name type="scientific">Artemisia annua</name>
    <name type="common">Sweet wormwood</name>
    <dbReference type="NCBI Taxonomy" id="35608"/>
    <lineage>
        <taxon>Eukaryota</taxon>
        <taxon>Viridiplantae</taxon>
        <taxon>Streptophyta</taxon>
        <taxon>Embryophyta</taxon>
        <taxon>Tracheophyta</taxon>
        <taxon>Spermatophyta</taxon>
        <taxon>Magnoliopsida</taxon>
        <taxon>eudicotyledons</taxon>
        <taxon>Gunneridae</taxon>
        <taxon>Pentapetalae</taxon>
        <taxon>asterids</taxon>
        <taxon>campanulids</taxon>
        <taxon>Asterales</taxon>
        <taxon>Asteraceae</taxon>
        <taxon>Asteroideae</taxon>
        <taxon>Anthemideae</taxon>
        <taxon>Artemisiinae</taxon>
        <taxon>Artemisia</taxon>
    </lineage>
</organism>
<evidence type="ECO:0000256" key="11">
    <source>
        <dbReference type="SAM" id="MobiDB-lite"/>
    </source>
</evidence>
<dbReference type="InterPro" id="IPR046956">
    <property type="entry name" value="RLP23-like"/>
</dbReference>
<comment type="similarity">
    <text evidence="2">Belongs to the RLP family.</text>
</comment>
<evidence type="ECO:0000259" key="13">
    <source>
        <dbReference type="Pfam" id="PF08263"/>
    </source>
</evidence>
<comment type="caution">
    <text evidence="15">The sequence shown here is derived from an EMBL/GenBank/DDBJ whole genome shotgun (WGS) entry which is preliminary data.</text>
</comment>
<evidence type="ECO:0000313" key="15">
    <source>
        <dbReference type="EMBL" id="PWA72706.1"/>
    </source>
</evidence>
<dbReference type="InterPro" id="IPR003591">
    <property type="entry name" value="Leu-rich_rpt_typical-subtyp"/>
</dbReference>
<feature type="compositionally biased region" description="Basic and acidic residues" evidence="11">
    <location>
        <begin position="180"/>
        <end position="193"/>
    </location>
</feature>
<evidence type="ECO:0000256" key="2">
    <source>
        <dbReference type="ARBA" id="ARBA00009592"/>
    </source>
</evidence>
<keyword evidence="6" id="KW-0732">Signal</keyword>
<evidence type="ECO:0000256" key="3">
    <source>
        <dbReference type="ARBA" id="ARBA00022475"/>
    </source>
</evidence>
<keyword evidence="9 12" id="KW-0472">Membrane</keyword>
<reference evidence="15 16" key="1">
    <citation type="journal article" date="2018" name="Mol. Plant">
        <title>The genome of Artemisia annua provides insight into the evolution of Asteraceae family and artemisinin biosynthesis.</title>
        <authorList>
            <person name="Shen Q."/>
            <person name="Zhang L."/>
            <person name="Liao Z."/>
            <person name="Wang S."/>
            <person name="Yan T."/>
            <person name="Shi P."/>
            <person name="Liu M."/>
            <person name="Fu X."/>
            <person name="Pan Q."/>
            <person name="Wang Y."/>
            <person name="Lv Z."/>
            <person name="Lu X."/>
            <person name="Zhang F."/>
            <person name="Jiang W."/>
            <person name="Ma Y."/>
            <person name="Chen M."/>
            <person name="Hao X."/>
            <person name="Li L."/>
            <person name="Tang Y."/>
            <person name="Lv G."/>
            <person name="Zhou Y."/>
            <person name="Sun X."/>
            <person name="Brodelius P.E."/>
            <person name="Rose J.K.C."/>
            <person name="Tang K."/>
        </authorList>
    </citation>
    <scope>NUCLEOTIDE SEQUENCE [LARGE SCALE GENOMIC DNA]</scope>
    <source>
        <strain evidence="16">cv. Huhao1</strain>
        <tissue evidence="15">Leaf</tissue>
    </source>
</reference>
<dbReference type="InterPro" id="IPR055414">
    <property type="entry name" value="LRR_R13L4/SHOC2-like"/>
</dbReference>
<keyword evidence="16" id="KW-1185">Reference proteome</keyword>
<feature type="domain" description="Leucine-rich repeat-containing N-terminal plant-type" evidence="13">
    <location>
        <begin position="212"/>
        <end position="249"/>
    </location>
</feature>
<keyword evidence="10" id="KW-0325">Glycoprotein</keyword>
<dbReference type="STRING" id="35608.A0A2U1NGX2"/>
<dbReference type="GO" id="GO:0006952">
    <property type="term" value="P:defense response"/>
    <property type="evidence" value="ECO:0007669"/>
    <property type="project" value="UniProtKB-ARBA"/>
</dbReference>
<evidence type="ECO:0000256" key="4">
    <source>
        <dbReference type="ARBA" id="ARBA00022614"/>
    </source>
</evidence>
<keyword evidence="4" id="KW-0433">Leucine-rich repeat</keyword>
<evidence type="ECO:0000256" key="8">
    <source>
        <dbReference type="ARBA" id="ARBA00022989"/>
    </source>
</evidence>
<protein>
    <submittedName>
        <fullName evidence="15">Leucine-rich repeat protein</fullName>
    </submittedName>
</protein>
<keyword evidence="7" id="KW-0677">Repeat</keyword>
<dbReference type="PANTHER" id="PTHR48063:SF112">
    <property type="entry name" value="RECEPTOR LIKE PROTEIN 30-LIKE"/>
    <property type="match status" value="1"/>
</dbReference>
<evidence type="ECO:0000256" key="12">
    <source>
        <dbReference type="SAM" id="Phobius"/>
    </source>
</evidence>
<dbReference type="AlphaFoldDB" id="A0A2U1NGX2"/>
<dbReference type="GO" id="GO:0051707">
    <property type="term" value="P:response to other organism"/>
    <property type="evidence" value="ECO:0007669"/>
    <property type="project" value="UniProtKB-ARBA"/>
</dbReference>
<dbReference type="PANTHER" id="PTHR48063">
    <property type="entry name" value="LRR RECEPTOR-LIKE KINASE"/>
    <property type="match status" value="1"/>
</dbReference>
<proteinExistence type="inferred from homology"/>
<keyword evidence="8 12" id="KW-1133">Transmembrane helix</keyword>
<evidence type="ECO:0000256" key="1">
    <source>
        <dbReference type="ARBA" id="ARBA00004251"/>
    </source>
</evidence>
<dbReference type="SUPFAM" id="SSF52058">
    <property type="entry name" value="L domain-like"/>
    <property type="match status" value="3"/>
</dbReference>
<dbReference type="Pfam" id="PF23598">
    <property type="entry name" value="LRR_14"/>
    <property type="match status" value="1"/>
</dbReference>
<dbReference type="EMBL" id="PKPP01002855">
    <property type="protein sequence ID" value="PWA72706.1"/>
    <property type="molecule type" value="Genomic_DNA"/>
</dbReference>
<evidence type="ECO:0000259" key="14">
    <source>
        <dbReference type="Pfam" id="PF23598"/>
    </source>
</evidence>
<dbReference type="InterPro" id="IPR013210">
    <property type="entry name" value="LRR_N_plant-typ"/>
</dbReference>
<dbReference type="GO" id="GO:0005886">
    <property type="term" value="C:plasma membrane"/>
    <property type="evidence" value="ECO:0007669"/>
    <property type="project" value="UniProtKB-SubCell"/>
</dbReference>
<evidence type="ECO:0000256" key="6">
    <source>
        <dbReference type="ARBA" id="ARBA00022729"/>
    </source>
</evidence>
<accession>A0A2U1NGX2</accession>
<keyword evidence="3" id="KW-1003">Cell membrane</keyword>
<dbReference type="Pfam" id="PF00560">
    <property type="entry name" value="LRR_1"/>
    <property type="match status" value="8"/>
</dbReference>
<comment type="subcellular location">
    <subcellularLocation>
        <location evidence="1">Cell membrane</location>
        <topology evidence="1">Single-pass type I membrane protein</topology>
    </subcellularLocation>
</comment>
<gene>
    <name evidence="15" type="ORF">CTI12_AA267940</name>
</gene>
<dbReference type="PROSITE" id="PS51450">
    <property type="entry name" value="LRR"/>
    <property type="match status" value="1"/>
</dbReference>
<dbReference type="OrthoDB" id="1060944at2759"/>
<dbReference type="Pfam" id="PF08263">
    <property type="entry name" value="LRRNT_2"/>
    <property type="match status" value="1"/>
</dbReference>
<evidence type="ECO:0000256" key="5">
    <source>
        <dbReference type="ARBA" id="ARBA00022692"/>
    </source>
</evidence>
<dbReference type="Proteomes" id="UP000245207">
    <property type="component" value="Unassembled WGS sequence"/>
</dbReference>
<dbReference type="Gene3D" id="3.80.10.10">
    <property type="entry name" value="Ribonuclease Inhibitor"/>
    <property type="match status" value="4"/>
</dbReference>
<evidence type="ECO:0000256" key="10">
    <source>
        <dbReference type="ARBA" id="ARBA00023180"/>
    </source>
</evidence>
<evidence type="ECO:0000256" key="7">
    <source>
        <dbReference type="ARBA" id="ARBA00022737"/>
    </source>
</evidence>
<dbReference type="InterPro" id="IPR001611">
    <property type="entry name" value="Leu-rich_rpt"/>
</dbReference>
<dbReference type="FunFam" id="3.80.10.10:FF:000221">
    <property type="entry name" value="Leucine-rich repeat receptor-like protein kinase PXL1"/>
    <property type="match status" value="1"/>
</dbReference>
<dbReference type="SMART" id="SM00369">
    <property type="entry name" value="LRR_TYP"/>
    <property type="match status" value="10"/>
</dbReference>
<keyword evidence="5 12" id="KW-0812">Transmembrane</keyword>
<dbReference type="InterPro" id="IPR032675">
    <property type="entry name" value="LRR_dom_sf"/>
</dbReference>